<keyword evidence="4" id="KW-0159">Chromosome partition</keyword>
<evidence type="ECO:0000313" key="6">
    <source>
        <dbReference type="EMBL" id="KAF6155061.1"/>
    </source>
</evidence>
<comment type="catalytic activity">
    <reaction evidence="1">
        <text>All bonds known to be hydrolyzed by this endopeptidase have arginine in P1 and an acidic residue in P4. P6 is often occupied by an acidic residue or by a hydroxy-amino-acid residue, the phosphorylation of which enhances cleavage.</text>
        <dbReference type="EC" id="3.4.22.49"/>
    </reaction>
</comment>
<evidence type="ECO:0000256" key="4">
    <source>
        <dbReference type="ARBA" id="ARBA00022829"/>
    </source>
</evidence>
<name>A0A7J7MJL2_9MAGN</name>
<accession>A0A7J7MJL2</accession>
<dbReference type="GO" id="GO:0072686">
    <property type="term" value="C:mitotic spindle"/>
    <property type="evidence" value="ECO:0007669"/>
    <property type="project" value="TreeGrafter"/>
</dbReference>
<dbReference type="EMBL" id="JACGCM010001441">
    <property type="protein sequence ID" value="KAF6155061.1"/>
    <property type="molecule type" value="Genomic_DNA"/>
</dbReference>
<organism evidence="6 7">
    <name type="scientific">Kingdonia uniflora</name>
    <dbReference type="NCBI Taxonomy" id="39325"/>
    <lineage>
        <taxon>Eukaryota</taxon>
        <taxon>Viridiplantae</taxon>
        <taxon>Streptophyta</taxon>
        <taxon>Embryophyta</taxon>
        <taxon>Tracheophyta</taxon>
        <taxon>Spermatophyta</taxon>
        <taxon>Magnoliopsida</taxon>
        <taxon>Ranunculales</taxon>
        <taxon>Circaeasteraceae</taxon>
        <taxon>Kingdonia</taxon>
    </lineage>
</organism>
<sequence length="374" mass="42517">MRLGALNLIELRETQRRNHGSFENQTLIFIFSIYLCNLCHFNFFLQSSSSQFHIGKFIGLDSRTSGLKPSKSKLTTKYRSPFVPISSNNRTLRIIHDGRHLKRRKEALVTLCYYWRFSDFIMKDVRERYFRVKDDVHVTLTEVNEIMSSFDIGLSQYATKHLTKCGVHLKKGVVKEGIAGKVPKVEELTSALKDHDLFIYIGHGNGMQYIPWYEIRKIENCVATILMGCCIGSISYKGCYNPQGAVISYLLAGSPVMIANLRDVTSPDIDRFGRSMLNAMFKERSISFGNCTLCNSVVQEFELKNKRCNKGNGKKKVLGERKLKEDRLNLNCGHRQMIGSFVSEARDACMLPFLNGAALVCYGIPTVLCQSLEK</sequence>
<dbReference type="PANTHER" id="PTHR12792:SF0">
    <property type="entry name" value="SEPARIN"/>
    <property type="match status" value="1"/>
</dbReference>
<protein>
    <recommendedName>
        <fullName evidence="2">separase</fullName>
        <ecNumber evidence="2">3.4.22.49</ecNumber>
    </recommendedName>
</protein>
<evidence type="ECO:0000259" key="5">
    <source>
        <dbReference type="PROSITE" id="PS51700"/>
    </source>
</evidence>
<evidence type="ECO:0000256" key="2">
    <source>
        <dbReference type="ARBA" id="ARBA00012489"/>
    </source>
</evidence>
<dbReference type="Pfam" id="PF03568">
    <property type="entry name" value="Separin_C"/>
    <property type="match status" value="1"/>
</dbReference>
<dbReference type="AlphaFoldDB" id="A0A7J7MJL2"/>
<keyword evidence="7" id="KW-1185">Reference proteome</keyword>
<dbReference type="Gene3D" id="3.50.50.100">
    <property type="match status" value="1"/>
</dbReference>
<reference evidence="6 7" key="1">
    <citation type="journal article" date="2020" name="IScience">
        <title>Genome Sequencing of the Endangered Kingdonia uniflora (Circaeasteraceae, Ranunculales) Reveals Potential Mechanisms of Evolutionary Specialization.</title>
        <authorList>
            <person name="Sun Y."/>
            <person name="Deng T."/>
            <person name="Zhang A."/>
            <person name="Moore M.J."/>
            <person name="Landis J.B."/>
            <person name="Lin N."/>
            <person name="Zhang H."/>
            <person name="Zhang X."/>
            <person name="Huang J."/>
            <person name="Zhang X."/>
            <person name="Sun H."/>
            <person name="Wang H."/>
        </authorList>
    </citation>
    <scope>NUCLEOTIDE SEQUENCE [LARGE SCALE GENOMIC DNA]</scope>
    <source>
        <strain evidence="6">TB1705</strain>
        <tissue evidence="6">Leaf</tissue>
    </source>
</reference>
<dbReference type="GO" id="GO:0005634">
    <property type="term" value="C:nucleus"/>
    <property type="evidence" value="ECO:0007669"/>
    <property type="project" value="InterPro"/>
</dbReference>
<proteinExistence type="predicted"/>
<dbReference type="Proteomes" id="UP000541444">
    <property type="component" value="Unassembled WGS sequence"/>
</dbReference>
<dbReference type="GO" id="GO:0004197">
    <property type="term" value="F:cysteine-type endopeptidase activity"/>
    <property type="evidence" value="ECO:0007669"/>
    <property type="project" value="InterPro"/>
</dbReference>
<dbReference type="InterPro" id="IPR030397">
    <property type="entry name" value="SEPARIN_core_dom"/>
</dbReference>
<gene>
    <name evidence="6" type="ORF">GIB67_035808</name>
</gene>
<dbReference type="OrthoDB" id="10255632at2759"/>
<evidence type="ECO:0000256" key="3">
    <source>
        <dbReference type="ARBA" id="ARBA00022801"/>
    </source>
</evidence>
<feature type="domain" description="Peptidase C50" evidence="5">
    <location>
        <begin position="139"/>
        <end position="240"/>
    </location>
</feature>
<evidence type="ECO:0000256" key="1">
    <source>
        <dbReference type="ARBA" id="ARBA00000451"/>
    </source>
</evidence>
<dbReference type="GO" id="GO:0005737">
    <property type="term" value="C:cytoplasm"/>
    <property type="evidence" value="ECO:0007669"/>
    <property type="project" value="TreeGrafter"/>
</dbReference>
<dbReference type="PANTHER" id="PTHR12792">
    <property type="entry name" value="EXTRA SPINDLE POLES 1-RELATED"/>
    <property type="match status" value="1"/>
</dbReference>
<comment type="caution">
    <text evidence="6">The sequence shown here is derived from an EMBL/GenBank/DDBJ whole genome shotgun (WGS) entry which is preliminary data.</text>
</comment>
<dbReference type="PROSITE" id="PS51700">
    <property type="entry name" value="SEPARIN"/>
    <property type="match status" value="1"/>
</dbReference>
<evidence type="ECO:0000313" key="7">
    <source>
        <dbReference type="Proteomes" id="UP000541444"/>
    </source>
</evidence>
<dbReference type="InterPro" id="IPR005314">
    <property type="entry name" value="Peptidase_C50"/>
</dbReference>
<dbReference type="GO" id="GO:0051307">
    <property type="term" value="P:meiotic chromosome separation"/>
    <property type="evidence" value="ECO:0007669"/>
    <property type="project" value="TreeGrafter"/>
</dbReference>
<keyword evidence="3" id="KW-0378">Hydrolase</keyword>
<dbReference type="EC" id="3.4.22.49" evidence="2"/>
<dbReference type="GO" id="GO:0006508">
    <property type="term" value="P:proteolysis"/>
    <property type="evidence" value="ECO:0007669"/>
    <property type="project" value="InterPro"/>
</dbReference>